<protein>
    <recommendedName>
        <fullName evidence="4">BTB domain-containing protein</fullName>
    </recommendedName>
</protein>
<organism evidence="2 3">
    <name type="scientific">Aspergillus wentii DTO 134E9</name>
    <dbReference type="NCBI Taxonomy" id="1073089"/>
    <lineage>
        <taxon>Eukaryota</taxon>
        <taxon>Fungi</taxon>
        <taxon>Dikarya</taxon>
        <taxon>Ascomycota</taxon>
        <taxon>Pezizomycotina</taxon>
        <taxon>Eurotiomycetes</taxon>
        <taxon>Eurotiomycetidae</taxon>
        <taxon>Eurotiales</taxon>
        <taxon>Aspergillaceae</taxon>
        <taxon>Aspergillus</taxon>
        <taxon>Aspergillus subgen. Cremei</taxon>
    </lineage>
</organism>
<reference evidence="3" key="1">
    <citation type="journal article" date="2017" name="Genome Biol.">
        <title>Comparative genomics reveals high biological diversity and specific adaptations in the industrially and medically important fungal genus Aspergillus.</title>
        <authorList>
            <person name="de Vries R.P."/>
            <person name="Riley R."/>
            <person name="Wiebenga A."/>
            <person name="Aguilar-Osorio G."/>
            <person name="Amillis S."/>
            <person name="Uchima C.A."/>
            <person name="Anderluh G."/>
            <person name="Asadollahi M."/>
            <person name="Askin M."/>
            <person name="Barry K."/>
            <person name="Battaglia E."/>
            <person name="Bayram O."/>
            <person name="Benocci T."/>
            <person name="Braus-Stromeyer S.A."/>
            <person name="Caldana C."/>
            <person name="Canovas D."/>
            <person name="Cerqueira G.C."/>
            <person name="Chen F."/>
            <person name="Chen W."/>
            <person name="Choi C."/>
            <person name="Clum A."/>
            <person name="Dos Santos R.A."/>
            <person name="Damasio A.R."/>
            <person name="Diallinas G."/>
            <person name="Emri T."/>
            <person name="Fekete E."/>
            <person name="Flipphi M."/>
            <person name="Freyberg S."/>
            <person name="Gallo A."/>
            <person name="Gournas C."/>
            <person name="Habgood R."/>
            <person name="Hainaut M."/>
            <person name="Harispe M.L."/>
            <person name="Henrissat B."/>
            <person name="Hilden K.S."/>
            <person name="Hope R."/>
            <person name="Hossain A."/>
            <person name="Karabika E."/>
            <person name="Karaffa L."/>
            <person name="Karanyi Z."/>
            <person name="Krasevec N."/>
            <person name="Kuo A."/>
            <person name="Kusch H."/>
            <person name="LaButti K."/>
            <person name="Lagendijk E.L."/>
            <person name="Lapidus A."/>
            <person name="Levasseur A."/>
            <person name="Lindquist E."/>
            <person name="Lipzen A."/>
            <person name="Logrieco A.F."/>
            <person name="MacCabe A."/>
            <person name="Maekelae M.R."/>
            <person name="Malavazi I."/>
            <person name="Melin P."/>
            <person name="Meyer V."/>
            <person name="Mielnichuk N."/>
            <person name="Miskei M."/>
            <person name="Molnar A.P."/>
            <person name="Mule G."/>
            <person name="Ngan C.Y."/>
            <person name="Orejas M."/>
            <person name="Orosz E."/>
            <person name="Ouedraogo J.P."/>
            <person name="Overkamp K.M."/>
            <person name="Park H.-S."/>
            <person name="Perrone G."/>
            <person name="Piumi F."/>
            <person name="Punt P.J."/>
            <person name="Ram A.F."/>
            <person name="Ramon A."/>
            <person name="Rauscher S."/>
            <person name="Record E."/>
            <person name="Riano-Pachon D.M."/>
            <person name="Robert V."/>
            <person name="Roehrig J."/>
            <person name="Ruller R."/>
            <person name="Salamov A."/>
            <person name="Salih N.S."/>
            <person name="Samson R.A."/>
            <person name="Sandor E."/>
            <person name="Sanguinetti M."/>
            <person name="Schuetze T."/>
            <person name="Sepcic K."/>
            <person name="Shelest E."/>
            <person name="Sherlock G."/>
            <person name="Sophianopoulou V."/>
            <person name="Squina F.M."/>
            <person name="Sun H."/>
            <person name="Susca A."/>
            <person name="Todd R.B."/>
            <person name="Tsang A."/>
            <person name="Unkles S.E."/>
            <person name="van de Wiele N."/>
            <person name="van Rossen-Uffink D."/>
            <person name="Oliveira J.V."/>
            <person name="Vesth T.C."/>
            <person name="Visser J."/>
            <person name="Yu J.-H."/>
            <person name="Zhou M."/>
            <person name="Andersen M.R."/>
            <person name="Archer D.B."/>
            <person name="Baker S.E."/>
            <person name="Benoit I."/>
            <person name="Brakhage A.A."/>
            <person name="Braus G.H."/>
            <person name="Fischer R."/>
            <person name="Frisvad J.C."/>
            <person name="Goldman G.H."/>
            <person name="Houbraken J."/>
            <person name="Oakley B."/>
            <person name="Pocsi I."/>
            <person name="Scazzocchio C."/>
            <person name="Seiboth B."/>
            <person name="vanKuyk P.A."/>
            <person name="Wortman J."/>
            <person name="Dyer P.S."/>
            <person name="Grigoriev I.V."/>
        </authorList>
    </citation>
    <scope>NUCLEOTIDE SEQUENCE [LARGE SCALE GENOMIC DNA]</scope>
    <source>
        <strain evidence="3">DTO 134E9</strain>
    </source>
</reference>
<evidence type="ECO:0000313" key="2">
    <source>
        <dbReference type="EMBL" id="OJJ29649.1"/>
    </source>
</evidence>
<dbReference type="RefSeq" id="XP_040683326.1">
    <property type="nucleotide sequence ID" value="XM_040839567.1"/>
</dbReference>
<feature type="non-terminal residue" evidence="2">
    <location>
        <position position="292"/>
    </location>
</feature>
<gene>
    <name evidence="2" type="ORF">ASPWEDRAFT_83141</name>
</gene>
<dbReference type="OrthoDB" id="5275938at2759"/>
<evidence type="ECO:0008006" key="4">
    <source>
        <dbReference type="Google" id="ProtNLM"/>
    </source>
</evidence>
<accession>A0A1L9R3Z8</accession>
<evidence type="ECO:0000313" key="3">
    <source>
        <dbReference type="Proteomes" id="UP000184383"/>
    </source>
</evidence>
<dbReference type="Proteomes" id="UP000184383">
    <property type="component" value="Unassembled WGS sequence"/>
</dbReference>
<dbReference type="EMBL" id="KV878219">
    <property type="protein sequence ID" value="OJJ29649.1"/>
    <property type="molecule type" value="Genomic_DNA"/>
</dbReference>
<name>A0A1L9R3Z8_ASPWE</name>
<dbReference type="VEuPathDB" id="FungiDB:ASPWEDRAFT_83141"/>
<dbReference type="GeneID" id="63755415"/>
<feature type="region of interest" description="Disordered" evidence="1">
    <location>
        <begin position="33"/>
        <end position="63"/>
    </location>
</feature>
<feature type="non-terminal residue" evidence="2">
    <location>
        <position position="1"/>
    </location>
</feature>
<evidence type="ECO:0000256" key="1">
    <source>
        <dbReference type="SAM" id="MobiDB-lite"/>
    </source>
</evidence>
<dbReference type="AlphaFoldDB" id="A0A1L9R3Z8"/>
<dbReference type="STRING" id="1073089.A0A1L9R3Z8"/>
<proteinExistence type="predicted"/>
<keyword evidence="3" id="KW-1185">Reference proteome</keyword>
<sequence length="292" mass="32862">DELNYELDPRGDIILVLDNVSKDLPNNLRDITKLSGWPNGLNNPAPPESNQNKSRKQADGVIPDNEIGSTHAPKCAQQRLLQIHASSKHLILACSQFERSLQAAFQEGTALRATGCVRFSVQDWEAIPFLILMLIIHHRTRMVPREVSFQRLAEIAQLVDYYECYEAVELFSDSWLVKLGIRSGIPKSVDMATKCLFISWVFNEAPAFQVASKYLESRSTSVISFNQLPVPHAIQDAINRSRRALITRIIESMDKIFSELRDSPKQCSERCDCARLGALTKGMHRIGILSLS</sequence>